<evidence type="ECO:0000256" key="3">
    <source>
        <dbReference type="ARBA" id="ARBA00022840"/>
    </source>
</evidence>
<evidence type="ECO:0000259" key="5">
    <source>
        <dbReference type="PROSITE" id="PS51278"/>
    </source>
</evidence>
<dbReference type="Pfam" id="PF13522">
    <property type="entry name" value="GATase_6"/>
    <property type="match status" value="1"/>
</dbReference>
<proteinExistence type="inferred from homology"/>
<protein>
    <submittedName>
        <fullName evidence="6">Asparagine synthetase [glutamine-hydrolyzing]</fullName>
        <ecNumber evidence="6">6.3.5.4</ecNumber>
    </submittedName>
</protein>
<dbReference type="Pfam" id="PF00733">
    <property type="entry name" value="Asn_synthase"/>
    <property type="match status" value="1"/>
</dbReference>
<feature type="domain" description="Glutamine amidotransferase type-2" evidence="5">
    <location>
        <begin position="2"/>
        <end position="220"/>
    </location>
</feature>
<dbReference type="NCBIfam" id="TIGR01536">
    <property type="entry name" value="asn_synth_AEB"/>
    <property type="match status" value="1"/>
</dbReference>
<organism evidence="6">
    <name type="scientific">hydrothermal vent metagenome</name>
    <dbReference type="NCBI Taxonomy" id="652676"/>
    <lineage>
        <taxon>unclassified sequences</taxon>
        <taxon>metagenomes</taxon>
        <taxon>ecological metagenomes</taxon>
    </lineage>
</organism>
<keyword evidence="6" id="KW-0436">Ligase</keyword>
<name>A0A3B1CG26_9ZZZZ</name>
<dbReference type="SUPFAM" id="SSF52402">
    <property type="entry name" value="Adenine nucleotide alpha hydrolases-like"/>
    <property type="match status" value="1"/>
</dbReference>
<dbReference type="InterPro" id="IPR029055">
    <property type="entry name" value="Ntn_hydrolases_N"/>
</dbReference>
<dbReference type="PANTHER" id="PTHR43284:SF1">
    <property type="entry name" value="ASPARAGINE SYNTHETASE"/>
    <property type="match status" value="1"/>
</dbReference>
<dbReference type="GO" id="GO:0005829">
    <property type="term" value="C:cytosol"/>
    <property type="evidence" value="ECO:0007669"/>
    <property type="project" value="TreeGrafter"/>
</dbReference>
<dbReference type="PIRSF" id="PIRSF001589">
    <property type="entry name" value="Asn_synthetase_glu-h"/>
    <property type="match status" value="1"/>
</dbReference>
<accession>A0A3B1CG26</accession>
<keyword evidence="4" id="KW-0315">Glutamine amidotransferase</keyword>
<dbReference type="InterPro" id="IPR014729">
    <property type="entry name" value="Rossmann-like_a/b/a_fold"/>
</dbReference>
<keyword evidence="3" id="KW-0067">ATP-binding</keyword>
<dbReference type="InterPro" id="IPR033738">
    <property type="entry name" value="AsnB_N"/>
</dbReference>
<reference evidence="6" key="1">
    <citation type="submission" date="2018-06" db="EMBL/GenBank/DDBJ databases">
        <authorList>
            <person name="Zhirakovskaya E."/>
        </authorList>
    </citation>
    <scope>NUCLEOTIDE SEQUENCE</scope>
</reference>
<keyword evidence="2" id="KW-0547">Nucleotide-binding</keyword>
<evidence type="ECO:0000313" key="6">
    <source>
        <dbReference type="EMBL" id="VAX21600.1"/>
    </source>
</evidence>
<sequence>MCGIAGVIDPKPAQSAGKLGSVVEKMADAVKNRGPDDSGLWVDEINGLAFGHRRLSIIDISEQGHQPMVSSSGNYVIAYNGEIYNFQKIKKDMEKEKPVKWKGHSDTEVLLEAIERYGVTGAVKLLNGMFAFAVWDQKQKSVTFVRDRLGKKPLYYGYNNGVFLFGSELKSFFAYPGFKGEIDRGSLALFLRHNYIPAPHSIYKGIRKLRPAHIVTIRLPLTPGQLPEPAPYWSAREVYSAGAQNAFKATEDELTLKLNDLLLDAVGMRMISDVPLGAFLSGGIDSSLVVSLMQAQSARKVKTFSIGFDEAAYNEAPFASEVARHLGTDHTELYVTPLETRDVIPGLPEIYDEPFADSSQIPTYLVSKMAREHVTVCLSGDGGDESFGGYNRYLWAMSIWRKIGWAPLSLRKLTAGAITSIPPGAWGKLYSAASPVLPDSVKVTNPGDKAHKLAELLTLNGPIEMYRWLVSQFREPERIVIGSKEPRTILSNEEEWASVEDFTQQMMFLDTVTYLPDDILTKVDRASMSVSLEARAPLLDYRVVEFAARLPVNMKIGDGYSKRLLRKALFKYVPRQLIERPKMGFGAPIDSWLRGPLREWAESLLDEKRLKRESIFDPAEIRKKWSEHLSGKRNWQYHLWTVLMFQAWYEKYHG</sequence>
<dbReference type="EC" id="6.3.5.4" evidence="6"/>
<dbReference type="GO" id="GO:0005524">
    <property type="term" value="F:ATP binding"/>
    <property type="evidence" value="ECO:0007669"/>
    <property type="project" value="UniProtKB-KW"/>
</dbReference>
<dbReference type="SUPFAM" id="SSF56235">
    <property type="entry name" value="N-terminal nucleophile aminohydrolases (Ntn hydrolases)"/>
    <property type="match status" value="1"/>
</dbReference>
<evidence type="ECO:0000256" key="4">
    <source>
        <dbReference type="ARBA" id="ARBA00022962"/>
    </source>
</evidence>
<dbReference type="EMBL" id="UOGB01000210">
    <property type="protein sequence ID" value="VAX21600.1"/>
    <property type="molecule type" value="Genomic_DNA"/>
</dbReference>
<dbReference type="AlphaFoldDB" id="A0A3B1CG26"/>
<dbReference type="PROSITE" id="PS51278">
    <property type="entry name" value="GATASE_TYPE_2"/>
    <property type="match status" value="1"/>
</dbReference>
<dbReference type="InterPro" id="IPR017932">
    <property type="entry name" value="GATase_2_dom"/>
</dbReference>
<dbReference type="InterPro" id="IPR006426">
    <property type="entry name" value="Asn_synth_AEB"/>
</dbReference>
<dbReference type="GO" id="GO:0006529">
    <property type="term" value="P:asparagine biosynthetic process"/>
    <property type="evidence" value="ECO:0007669"/>
    <property type="project" value="InterPro"/>
</dbReference>
<dbReference type="GO" id="GO:0004066">
    <property type="term" value="F:asparagine synthase (glutamine-hydrolyzing) activity"/>
    <property type="evidence" value="ECO:0007669"/>
    <property type="project" value="UniProtKB-EC"/>
</dbReference>
<evidence type="ECO:0000256" key="2">
    <source>
        <dbReference type="ARBA" id="ARBA00022741"/>
    </source>
</evidence>
<dbReference type="CDD" id="cd00712">
    <property type="entry name" value="AsnB"/>
    <property type="match status" value="1"/>
</dbReference>
<gene>
    <name evidence="6" type="ORF">MNBD_NITROSPINAE03-1176</name>
</gene>
<comment type="similarity">
    <text evidence="1">Belongs to the asparagine synthetase family.</text>
</comment>
<dbReference type="Gene3D" id="3.40.50.620">
    <property type="entry name" value="HUPs"/>
    <property type="match status" value="1"/>
</dbReference>
<dbReference type="CDD" id="cd01991">
    <property type="entry name" value="Asn_synthase_B_C"/>
    <property type="match status" value="1"/>
</dbReference>
<dbReference type="InterPro" id="IPR051786">
    <property type="entry name" value="ASN_synthetase/amidase"/>
</dbReference>
<evidence type="ECO:0000256" key="1">
    <source>
        <dbReference type="ARBA" id="ARBA00005752"/>
    </source>
</evidence>
<dbReference type="PANTHER" id="PTHR43284">
    <property type="entry name" value="ASPARAGINE SYNTHETASE (GLUTAMINE-HYDROLYZING)"/>
    <property type="match status" value="1"/>
</dbReference>
<dbReference type="InterPro" id="IPR001962">
    <property type="entry name" value="Asn_synthase"/>
</dbReference>
<dbReference type="Gene3D" id="3.60.20.10">
    <property type="entry name" value="Glutamine Phosphoribosylpyrophosphate, subunit 1, domain 1"/>
    <property type="match status" value="1"/>
</dbReference>